<evidence type="ECO:0000313" key="6">
    <source>
        <dbReference type="Proteomes" id="UP000092932"/>
    </source>
</evidence>
<evidence type="ECO:0000313" key="5">
    <source>
        <dbReference type="EMBL" id="ANY18940.1"/>
    </source>
</evidence>
<dbReference type="Gene3D" id="3.40.640.10">
    <property type="entry name" value="Type I PLP-dependent aspartate aminotransferase-like (Major domain)"/>
    <property type="match status" value="1"/>
</dbReference>
<gene>
    <name evidence="5" type="primary">arnB</name>
    <name evidence="5" type="ORF">A6F68_00405</name>
</gene>
<sequence>MEFIPYSCQSIEDADVEAVVTALRSPFLTQGPEIPAFEAAFASLHQVEHCIAVANATAALHLACLALGLGPGDRGWTVPNSFVASANCIRYCGAEVDFVDIDPATRVMSVERLAEKLAAAKADGTLPKVVIPVDFAGLPADLPAIRALADEYGFYIVEDASHAVAASRDGVMVGSRWADITVFSFHAVKVVTTAEGGLCATRDPALAQRIRLLSSHGITRDPALMESQPEGGWYYEQVALGYNYRMTDLQAALGRSQLARLPAMHARRAELAARYDRLLAPLPVKLLQTAEGLVSALHLYVIEVDAAKTSATRATVFAALRDAGIGANVHYIPIHLQPDYRRLGFGEGQFPAAEAYYASAISLPLHPRLTDEQQDYVVEVLRQALG</sequence>
<dbReference type="Gene3D" id="3.90.1150.10">
    <property type="entry name" value="Aspartate Aminotransferase, domain 1"/>
    <property type="match status" value="1"/>
</dbReference>
<dbReference type="GO" id="GO:0030170">
    <property type="term" value="F:pyridoxal phosphate binding"/>
    <property type="evidence" value="ECO:0007669"/>
    <property type="project" value="TreeGrafter"/>
</dbReference>
<organism evidence="5 6">
    <name type="scientific">Tsuneonella dongtanensis</name>
    <dbReference type="NCBI Taxonomy" id="692370"/>
    <lineage>
        <taxon>Bacteria</taxon>
        <taxon>Pseudomonadati</taxon>
        <taxon>Pseudomonadota</taxon>
        <taxon>Alphaproteobacteria</taxon>
        <taxon>Sphingomonadales</taxon>
        <taxon>Erythrobacteraceae</taxon>
        <taxon>Tsuneonella</taxon>
    </lineage>
</organism>
<keyword evidence="6" id="KW-1185">Reference proteome</keyword>
<dbReference type="Proteomes" id="UP000092932">
    <property type="component" value="Chromosome"/>
</dbReference>
<dbReference type="EC" id="2.6.1.87" evidence="5"/>
<comment type="similarity">
    <text evidence="1 4">Belongs to the DegT/DnrJ/EryC1 family.</text>
</comment>
<dbReference type="InterPro" id="IPR020026">
    <property type="entry name" value="PseC"/>
</dbReference>
<reference evidence="5 6" key="1">
    <citation type="submission" date="2016-07" db="EMBL/GenBank/DDBJ databases">
        <title>Complete genome sequence of Altererythrobacter dongtanensis KCTC 22672, a type strain with esterase isolated from tidal flat.</title>
        <authorList>
            <person name="Cheng H."/>
            <person name="Wu Y.-H."/>
            <person name="Zhou P."/>
            <person name="Huo Y.-Y."/>
            <person name="Wang C.-S."/>
            <person name="Xu X.-W."/>
        </authorList>
    </citation>
    <scope>NUCLEOTIDE SEQUENCE [LARGE SCALE GENOMIC DNA]</scope>
    <source>
        <strain evidence="5 6">KCTC 22672</strain>
    </source>
</reference>
<accession>A0A1B2A9V2</accession>
<keyword evidence="3 4" id="KW-0663">Pyridoxal phosphate</keyword>
<evidence type="ECO:0000256" key="2">
    <source>
        <dbReference type="PIRSR" id="PIRSR000390-1"/>
    </source>
</evidence>
<dbReference type="GO" id="GO:0099620">
    <property type="term" value="F:UDP-4-amino-4-deoxy-L-arabinose aminotransferase"/>
    <property type="evidence" value="ECO:0007669"/>
    <property type="project" value="UniProtKB-EC"/>
</dbReference>
<evidence type="ECO:0000256" key="1">
    <source>
        <dbReference type="ARBA" id="ARBA00037999"/>
    </source>
</evidence>
<dbReference type="AlphaFoldDB" id="A0A1B2A9V2"/>
<name>A0A1B2A9V2_9SPHN</name>
<keyword evidence="5" id="KW-0032">Aminotransferase</keyword>
<keyword evidence="5" id="KW-0808">Transferase</keyword>
<evidence type="ECO:0000256" key="3">
    <source>
        <dbReference type="PIRSR" id="PIRSR000390-2"/>
    </source>
</evidence>
<dbReference type="SUPFAM" id="SSF53383">
    <property type="entry name" value="PLP-dependent transferases"/>
    <property type="match status" value="1"/>
</dbReference>
<dbReference type="PANTHER" id="PTHR30244:SF34">
    <property type="entry name" value="DTDP-4-AMINO-4,6-DIDEOXYGALACTOSE TRANSAMINASE"/>
    <property type="match status" value="1"/>
</dbReference>
<dbReference type="CDD" id="cd00616">
    <property type="entry name" value="AHBA_syn"/>
    <property type="match status" value="1"/>
</dbReference>
<feature type="modified residue" description="N6-(pyridoxal phosphate)lysine" evidence="3">
    <location>
        <position position="189"/>
    </location>
</feature>
<proteinExistence type="inferred from homology"/>
<dbReference type="STRING" id="692370.A6F68_00405"/>
<dbReference type="PANTHER" id="PTHR30244">
    <property type="entry name" value="TRANSAMINASE"/>
    <property type="match status" value="1"/>
</dbReference>
<evidence type="ECO:0000256" key="4">
    <source>
        <dbReference type="RuleBase" id="RU004508"/>
    </source>
</evidence>
<protein>
    <submittedName>
        <fullName evidence="5">UDP-4-amino-4-deoxy-L-arabinose--oxoglutarate aminotransferase</fullName>
        <ecNumber evidence="5">2.6.1.87</ecNumber>
    </submittedName>
</protein>
<dbReference type="InterPro" id="IPR015421">
    <property type="entry name" value="PyrdxlP-dep_Trfase_major"/>
</dbReference>
<dbReference type="KEGG" id="ado:A6F68_00405"/>
<dbReference type="GO" id="GO:0000271">
    <property type="term" value="P:polysaccharide biosynthetic process"/>
    <property type="evidence" value="ECO:0007669"/>
    <property type="project" value="TreeGrafter"/>
</dbReference>
<dbReference type="Pfam" id="PF01041">
    <property type="entry name" value="DegT_DnrJ_EryC1"/>
    <property type="match status" value="1"/>
</dbReference>
<dbReference type="NCBIfam" id="TIGR03588">
    <property type="entry name" value="PseC"/>
    <property type="match status" value="1"/>
</dbReference>
<dbReference type="EMBL" id="CP016591">
    <property type="protein sequence ID" value="ANY18940.1"/>
    <property type="molecule type" value="Genomic_DNA"/>
</dbReference>
<dbReference type="RefSeq" id="WP_067675626.1">
    <property type="nucleotide sequence ID" value="NZ_CP016591.1"/>
</dbReference>
<dbReference type="OrthoDB" id="9768668at2"/>
<dbReference type="PIRSF" id="PIRSF000390">
    <property type="entry name" value="PLP_StrS"/>
    <property type="match status" value="1"/>
</dbReference>
<dbReference type="InterPro" id="IPR015424">
    <property type="entry name" value="PyrdxlP-dep_Trfase"/>
</dbReference>
<dbReference type="PATRIC" id="fig|692370.5.peg.417"/>
<dbReference type="InterPro" id="IPR015422">
    <property type="entry name" value="PyrdxlP-dep_Trfase_small"/>
</dbReference>
<feature type="active site" description="Proton acceptor" evidence="2">
    <location>
        <position position="189"/>
    </location>
</feature>
<dbReference type="InterPro" id="IPR000653">
    <property type="entry name" value="DegT/StrS_aminotransferase"/>
</dbReference>